<proteinExistence type="predicted"/>
<reference evidence="2" key="1">
    <citation type="submission" date="2016-11" db="EMBL/GenBank/DDBJ databases">
        <authorList>
            <person name="Varghese N."/>
            <person name="Submissions S."/>
        </authorList>
    </citation>
    <scope>NUCLEOTIDE SEQUENCE [LARGE SCALE GENOMIC DNA]</scope>
    <source>
        <strain evidence="2">DSM 22623</strain>
    </source>
</reference>
<sequence>MKKRKQTKIELKKIQVARLDRRAGASIKGGTLLSFILCDERNTGSLKTKVGIAGDALCERTFGCPSAGNQLCRESEVGNKC</sequence>
<dbReference type="Proteomes" id="UP000184432">
    <property type="component" value="Unassembled WGS sequence"/>
</dbReference>
<dbReference type="AlphaFoldDB" id="A0A1M6LII2"/>
<protein>
    <submittedName>
        <fullName evidence="1">Uncharacterized protein</fullName>
    </submittedName>
</protein>
<accession>A0A1M6LII2</accession>
<dbReference type="RefSeq" id="WP_073322113.1">
    <property type="nucleotide sequence ID" value="NZ_FQYP01000017.1"/>
</dbReference>
<dbReference type="STRING" id="570521.SAMN04488508_11716"/>
<gene>
    <name evidence="1" type="ORF">SAMN04488508_11716</name>
</gene>
<keyword evidence="2" id="KW-1185">Reference proteome</keyword>
<organism evidence="1 2">
    <name type="scientific">Aquimarina spongiae</name>
    <dbReference type="NCBI Taxonomy" id="570521"/>
    <lineage>
        <taxon>Bacteria</taxon>
        <taxon>Pseudomonadati</taxon>
        <taxon>Bacteroidota</taxon>
        <taxon>Flavobacteriia</taxon>
        <taxon>Flavobacteriales</taxon>
        <taxon>Flavobacteriaceae</taxon>
        <taxon>Aquimarina</taxon>
    </lineage>
</organism>
<evidence type="ECO:0000313" key="2">
    <source>
        <dbReference type="Proteomes" id="UP000184432"/>
    </source>
</evidence>
<name>A0A1M6LII2_9FLAO</name>
<dbReference type="EMBL" id="FQYP01000017">
    <property type="protein sequence ID" value="SHJ70982.1"/>
    <property type="molecule type" value="Genomic_DNA"/>
</dbReference>
<evidence type="ECO:0000313" key="1">
    <source>
        <dbReference type="EMBL" id="SHJ70982.1"/>
    </source>
</evidence>